<evidence type="ECO:0000313" key="4">
    <source>
        <dbReference type="Proteomes" id="UP000698752"/>
    </source>
</evidence>
<dbReference type="Proteomes" id="UP000698752">
    <property type="component" value="Unassembled WGS sequence"/>
</dbReference>
<dbReference type="InterPro" id="IPR003848">
    <property type="entry name" value="DUF218"/>
</dbReference>
<name>A0ABS5EJ32_9PROT</name>
<keyword evidence="4" id="KW-1185">Reference proteome</keyword>
<accession>A0ABS5EJ32</accession>
<reference evidence="4" key="1">
    <citation type="journal article" date="2021" name="Syst. Appl. Microbiol.">
        <title>Roseomonas hellenica sp. nov., isolated from roots of wild-growing Alkanna tinctoria.</title>
        <authorList>
            <person name="Rat A."/>
            <person name="Naranjo H.D."/>
            <person name="Lebbe L."/>
            <person name="Cnockaert M."/>
            <person name="Krigas N."/>
            <person name="Grigoriadou K."/>
            <person name="Maloupa E."/>
            <person name="Willems A."/>
        </authorList>
    </citation>
    <scope>NUCLEOTIDE SEQUENCE [LARGE SCALE GENOMIC DNA]</scope>
    <source>
        <strain evidence="4">LMG 31159</strain>
    </source>
</reference>
<evidence type="ECO:0000259" key="2">
    <source>
        <dbReference type="Pfam" id="PF02698"/>
    </source>
</evidence>
<feature type="transmembrane region" description="Helical" evidence="1">
    <location>
        <begin position="39"/>
        <end position="63"/>
    </location>
</feature>
<evidence type="ECO:0000313" key="3">
    <source>
        <dbReference type="EMBL" id="MBR0651037.1"/>
    </source>
</evidence>
<gene>
    <name evidence="3" type="ORF">GXW78_15295</name>
</gene>
<dbReference type="CDD" id="cd06259">
    <property type="entry name" value="YdcF-like"/>
    <property type="match status" value="1"/>
</dbReference>
<proteinExistence type="predicted"/>
<dbReference type="RefSeq" id="WP_211869703.1">
    <property type="nucleotide sequence ID" value="NZ_JAAEDI010000015.1"/>
</dbReference>
<dbReference type="InterPro" id="IPR014729">
    <property type="entry name" value="Rossmann-like_a/b/a_fold"/>
</dbReference>
<keyword evidence="1" id="KW-0812">Transmembrane</keyword>
<dbReference type="PANTHER" id="PTHR30336">
    <property type="entry name" value="INNER MEMBRANE PROTEIN, PROBABLE PERMEASE"/>
    <property type="match status" value="1"/>
</dbReference>
<keyword evidence="1" id="KW-1133">Transmembrane helix</keyword>
<dbReference type="PANTHER" id="PTHR30336:SF4">
    <property type="entry name" value="ENVELOPE BIOGENESIS FACTOR ELYC"/>
    <property type="match status" value="1"/>
</dbReference>
<organism evidence="3 4">
    <name type="scientific">Neoroseomonas terrae</name>
    <dbReference type="NCBI Taxonomy" id="424799"/>
    <lineage>
        <taxon>Bacteria</taxon>
        <taxon>Pseudomonadati</taxon>
        <taxon>Pseudomonadota</taxon>
        <taxon>Alphaproteobacteria</taxon>
        <taxon>Acetobacterales</taxon>
        <taxon>Acetobacteraceae</taxon>
        <taxon>Neoroseomonas</taxon>
    </lineage>
</organism>
<feature type="transmembrane region" description="Helical" evidence="1">
    <location>
        <begin position="6"/>
        <end position="32"/>
    </location>
</feature>
<feature type="domain" description="DUF218" evidence="2">
    <location>
        <begin position="81"/>
        <end position="239"/>
    </location>
</feature>
<protein>
    <submittedName>
        <fullName evidence="3">YdcF family protein</fullName>
    </submittedName>
</protein>
<comment type="caution">
    <text evidence="3">The sequence shown here is derived from an EMBL/GenBank/DDBJ whole genome shotgun (WGS) entry which is preliminary data.</text>
</comment>
<sequence length="249" mass="26288">MIVTFLQGAAASLLLPPLGLVIAIVVLALLAWRGWRRAALASAAGGVVLLLLSTPVVAGLLAASLDRSTLAAPGGAPAPGAIIILGAEMASGAADADIGPLTLERLRTGAALHRRLGLPILVTGGPLRPREPPIAELMARSLSEDFGTPARWTEDAARDTRDNAALATAKLRGEGVRAAYLVTHAWHMPRAMEAFRRDGFAVIPAPVHRLRTPEGSARDWVPRPDHLALTWYALREWLGRAVYAVRDGG</sequence>
<dbReference type="InterPro" id="IPR051599">
    <property type="entry name" value="Cell_Envelope_Assoc"/>
</dbReference>
<dbReference type="EMBL" id="JAAEDI010000015">
    <property type="protein sequence ID" value="MBR0651037.1"/>
    <property type="molecule type" value="Genomic_DNA"/>
</dbReference>
<dbReference type="Pfam" id="PF02698">
    <property type="entry name" value="DUF218"/>
    <property type="match status" value="1"/>
</dbReference>
<keyword evidence="1" id="KW-0472">Membrane</keyword>
<dbReference type="Gene3D" id="3.40.50.620">
    <property type="entry name" value="HUPs"/>
    <property type="match status" value="1"/>
</dbReference>
<evidence type="ECO:0000256" key="1">
    <source>
        <dbReference type="SAM" id="Phobius"/>
    </source>
</evidence>